<sequence length="587" mass="66999">MAVAGSASSNSDLHQPPGASTECPSQHERKPNIIFILTDDQDLLMSSLEYMPHTQKHLLKEGTLYQKHFCTTSICCPARVSLLTGRLSHNTNVTDVAPPYGKYWPNPYDGLSWMRGYPKFISEGLNDAYLPIWLQQAGYDTYYTGKLFNAHDVTNYNKPFAKGWTENEFLLDPFTYDYFNPSYQHNQEKPVQSKGQYTTDIMVEKVNGFVDKAKKSRKPFFMGIAPIAPHSDVQFSTDPNKPPQIIAPLPAKRHENLFKDAKIPRTPNFNPDKPSGVSWIKERKQLTQEQVDYLDEFYRQRLRSLQSVDELVDGLVQRLEKENLLDNTYIFYTTDNGFHLAQHRLLAGKECGFDEDINIPLIVRGPGVPKNHTTELVTAHVDIAPTFLKLAGAPNRKEFDGEAIPLSEKEIVKAAETRQEHVTVEYWGFAQIEGKLFEDPSARIPNNTYKAVRIVSDEYSFYYSVFCHNERELYDMKTDPYQINNLLAPSSKIKTLLGKPLKQVVDRLDTLVFVLKSCKAQGCIKPWHTLHPQGNVKSLADALSPRFDHFYAAQRRVSLPQCTLGYIQEREGPQFEKEGSIYRMNGV</sequence>
<dbReference type="GO" id="GO:0005539">
    <property type="term" value="F:glycosaminoglycan binding"/>
    <property type="evidence" value="ECO:0007669"/>
    <property type="project" value="TreeGrafter"/>
</dbReference>
<evidence type="ECO:0000313" key="9">
    <source>
        <dbReference type="EMBL" id="KAK2591996.1"/>
    </source>
</evidence>
<feature type="modified residue" description="3-oxoalanine (Cys)" evidence="6">
    <location>
        <position position="75"/>
    </location>
</feature>
<dbReference type="InterPro" id="IPR017850">
    <property type="entry name" value="Alkaline_phosphatase_core_sf"/>
</dbReference>
<feature type="region of interest" description="Disordered" evidence="7">
    <location>
        <begin position="1"/>
        <end position="26"/>
    </location>
</feature>
<keyword evidence="4" id="KW-0325">Glycoprotein</keyword>
<dbReference type="EMBL" id="JASWJB010000295">
    <property type="protein sequence ID" value="KAK2591996.1"/>
    <property type="molecule type" value="Genomic_DNA"/>
</dbReference>
<gene>
    <name evidence="9" type="ORF">QQS21_010299</name>
</gene>
<dbReference type="InterPro" id="IPR012083">
    <property type="entry name" value="Arylsulfatase"/>
</dbReference>
<evidence type="ECO:0000256" key="2">
    <source>
        <dbReference type="ARBA" id="ARBA00022729"/>
    </source>
</evidence>
<dbReference type="Gene3D" id="3.40.720.10">
    <property type="entry name" value="Alkaline Phosphatase, subunit A"/>
    <property type="match status" value="1"/>
</dbReference>
<comment type="similarity">
    <text evidence="1 5">Belongs to the sulfatase family.</text>
</comment>
<keyword evidence="3 5" id="KW-0378">Hydrolase</keyword>
<evidence type="ECO:0000256" key="1">
    <source>
        <dbReference type="ARBA" id="ARBA00008779"/>
    </source>
</evidence>
<feature type="compositionally biased region" description="Polar residues" evidence="7">
    <location>
        <begin position="1"/>
        <end position="13"/>
    </location>
</feature>
<dbReference type="GO" id="GO:0004065">
    <property type="term" value="F:arylsulfatase activity"/>
    <property type="evidence" value="ECO:0007669"/>
    <property type="project" value="UniProtKB-UniRule"/>
</dbReference>
<evidence type="ECO:0000256" key="4">
    <source>
        <dbReference type="ARBA" id="ARBA00023180"/>
    </source>
</evidence>
<dbReference type="CDD" id="cd16147">
    <property type="entry name" value="G6S"/>
    <property type="match status" value="1"/>
</dbReference>
<protein>
    <recommendedName>
        <fullName evidence="5">Arylsulfatase</fullName>
        <shortName evidence="5">AS</shortName>
        <ecNumber evidence="5">3.1.6.1</ecNumber>
    </recommendedName>
    <alternativeName>
        <fullName evidence="5">Aryl-sulfate sulphohydrolase</fullName>
    </alternativeName>
</protein>
<dbReference type="AlphaFoldDB" id="A0AAJ0CJQ8"/>
<comment type="caution">
    <text evidence="9">The sequence shown here is derived from an EMBL/GenBank/DDBJ whole genome shotgun (WGS) entry which is preliminary data.</text>
</comment>
<reference evidence="9" key="1">
    <citation type="submission" date="2023-06" db="EMBL/GenBank/DDBJ databases">
        <title>Conoideocrella luteorostrata (Hypocreales: Clavicipitaceae), a potential biocontrol fungus for elongate hemlock scale in United States Christmas tree production areas.</title>
        <authorList>
            <person name="Barrett H."/>
            <person name="Lovett B."/>
            <person name="Macias A.M."/>
            <person name="Stajich J.E."/>
            <person name="Kasson M.T."/>
        </authorList>
    </citation>
    <scope>NUCLEOTIDE SEQUENCE</scope>
    <source>
        <strain evidence="9">ARSEF 14590</strain>
    </source>
</reference>
<dbReference type="SUPFAM" id="SSF53649">
    <property type="entry name" value="Alkaline phosphatase-like"/>
    <property type="match status" value="1"/>
</dbReference>
<dbReference type="InterPro" id="IPR000917">
    <property type="entry name" value="Sulfatase_N"/>
</dbReference>
<dbReference type="GO" id="GO:0008449">
    <property type="term" value="F:N-acetylglucosamine-6-sulfatase activity"/>
    <property type="evidence" value="ECO:0007669"/>
    <property type="project" value="TreeGrafter"/>
</dbReference>
<keyword evidence="2" id="KW-0732">Signal</keyword>
<dbReference type="PIRSF" id="PIRSF000972">
    <property type="entry name" value="Arylsulf_plant"/>
    <property type="match status" value="1"/>
</dbReference>
<evidence type="ECO:0000256" key="5">
    <source>
        <dbReference type="PIRNR" id="PIRNR000972"/>
    </source>
</evidence>
<dbReference type="InterPro" id="IPR024607">
    <property type="entry name" value="Sulfatase_CS"/>
</dbReference>
<organism evidence="9 10">
    <name type="scientific">Conoideocrella luteorostrata</name>
    <dbReference type="NCBI Taxonomy" id="1105319"/>
    <lineage>
        <taxon>Eukaryota</taxon>
        <taxon>Fungi</taxon>
        <taxon>Dikarya</taxon>
        <taxon>Ascomycota</taxon>
        <taxon>Pezizomycotina</taxon>
        <taxon>Sordariomycetes</taxon>
        <taxon>Hypocreomycetidae</taxon>
        <taxon>Hypocreales</taxon>
        <taxon>Clavicipitaceae</taxon>
        <taxon>Conoideocrella</taxon>
    </lineage>
</organism>
<feature type="domain" description="Sulfatase N-terminal" evidence="8">
    <location>
        <begin position="31"/>
        <end position="393"/>
    </location>
</feature>
<proteinExistence type="inferred from homology"/>
<dbReference type="Proteomes" id="UP001251528">
    <property type="component" value="Unassembled WGS sequence"/>
</dbReference>
<dbReference type="GO" id="GO:0018958">
    <property type="term" value="P:phenol-containing compound metabolic process"/>
    <property type="evidence" value="ECO:0007669"/>
    <property type="project" value="InterPro"/>
</dbReference>
<name>A0AAJ0CJQ8_9HYPO</name>
<evidence type="ECO:0000256" key="6">
    <source>
        <dbReference type="PIRSR" id="PIRSR000972-50"/>
    </source>
</evidence>
<evidence type="ECO:0000259" key="8">
    <source>
        <dbReference type="Pfam" id="PF00884"/>
    </source>
</evidence>
<dbReference type="PANTHER" id="PTHR43108:SF8">
    <property type="entry name" value="SD21168P"/>
    <property type="match status" value="1"/>
</dbReference>
<dbReference type="PROSITE" id="PS00523">
    <property type="entry name" value="SULFATASE_1"/>
    <property type="match status" value="1"/>
</dbReference>
<evidence type="ECO:0000256" key="3">
    <source>
        <dbReference type="ARBA" id="ARBA00022801"/>
    </source>
</evidence>
<accession>A0AAJ0CJQ8</accession>
<dbReference type="FunFam" id="3.40.720.10:FF:000051">
    <property type="entry name" value="Arylsulfatase"/>
    <property type="match status" value="1"/>
</dbReference>
<dbReference type="Pfam" id="PF00884">
    <property type="entry name" value="Sulfatase"/>
    <property type="match status" value="1"/>
</dbReference>
<dbReference type="EC" id="3.1.6.1" evidence="5"/>
<dbReference type="PANTHER" id="PTHR43108">
    <property type="entry name" value="N-ACETYLGLUCOSAMINE-6-SULFATASE FAMILY MEMBER"/>
    <property type="match status" value="1"/>
</dbReference>
<keyword evidence="10" id="KW-1185">Reference proteome</keyword>
<comment type="PTM">
    <text evidence="6">The conversion to 3-oxoalanine (also known as C-formylglycine, FGly), of a serine or cysteine residue in prokaryotes and of a cysteine residue in eukaryotes, is critical for catalytic activity.</text>
</comment>
<evidence type="ECO:0000313" key="10">
    <source>
        <dbReference type="Proteomes" id="UP001251528"/>
    </source>
</evidence>
<comment type="catalytic activity">
    <reaction evidence="5">
        <text>an aryl sulfate + H2O = a phenol + sulfate + H(+)</text>
        <dbReference type="Rhea" id="RHEA:17261"/>
        <dbReference type="ChEBI" id="CHEBI:15377"/>
        <dbReference type="ChEBI" id="CHEBI:15378"/>
        <dbReference type="ChEBI" id="CHEBI:16189"/>
        <dbReference type="ChEBI" id="CHEBI:33853"/>
        <dbReference type="ChEBI" id="CHEBI:140317"/>
        <dbReference type="EC" id="3.1.6.1"/>
    </reaction>
</comment>
<evidence type="ECO:0000256" key="7">
    <source>
        <dbReference type="SAM" id="MobiDB-lite"/>
    </source>
</evidence>